<dbReference type="EMBL" id="JALJRB010000029">
    <property type="protein sequence ID" value="MCJ8502627.1"/>
    <property type="molecule type" value="Genomic_DNA"/>
</dbReference>
<sequence length="103" mass="11247">MGLIQRIIEAAGIATISVTLSRGISKQVKPPRAVYTGFPLGHPFGFPHQNFRQQQLLRLLLHYLAVLETPGEIVVHKLTQDGDPDKACALCTPSGPPPADRRI</sequence>
<name>A0AA41R6Y3_9BACT</name>
<evidence type="ECO:0000313" key="1">
    <source>
        <dbReference type="EMBL" id="MCJ8502627.1"/>
    </source>
</evidence>
<dbReference type="RefSeq" id="WP_246913703.1">
    <property type="nucleotide sequence ID" value="NZ_JALJRB010000029.1"/>
</dbReference>
<protein>
    <submittedName>
        <fullName evidence="1">Uncharacterized protein</fullName>
    </submittedName>
</protein>
<dbReference type="Proteomes" id="UP001165427">
    <property type="component" value="Unassembled WGS sequence"/>
</dbReference>
<proteinExistence type="predicted"/>
<keyword evidence="2" id="KW-1185">Reference proteome</keyword>
<gene>
    <name evidence="1" type="ORF">MRX98_18780</name>
</gene>
<accession>A0AA41R6Y3</accession>
<comment type="caution">
    <text evidence="1">The sequence shown here is derived from an EMBL/GenBank/DDBJ whole genome shotgun (WGS) entry which is preliminary data.</text>
</comment>
<evidence type="ECO:0000313" key="2">
    <source>
        <dbReference type="Proteomes" id="UP001165427"/>
    </source>
</evidence>
<organism evidence="1 2">
    <name type="scientific">Desulfatitalea alkaliphila</name>
    <dbReference type="NCBI Taxonomy" id="2929485"/>
    <lineage>
        <taxon>Bacteria</taxon>
        <taxon>Pseudomonadati</taxon>
        <taxon>Thermodesulfobacteriota</taxon>
        <taxon>Desulfobacteria</taxon>
        <taxon>Desulfobacterales</taxon>
        <taxon>Desulfosarcinaceae</taxon>
        <taxon>Desulfatitalea</taxon>
    </lineage>
</organism>
<dbReference type="AlphaFoldDB" id="A0AA41R6Y3"/>
<reference evidence="1" key="1">
    <citation type="submission" date="2022-04" db="EMBL/GenBank/DDBJ databases">
        <title>Desulfatitalea alkaliphila sp. nov., a novel anaerobic sulfate-reducing bacterium isolated from terrestrial mud volcano, Taman Peninsula, Russia.</title>
        <authorList>
            <person name="Khomyakova M.A."/>
            <person name="Merkel A.Y."/>
            <person name="Slobodkin A.I."/>
        </authorList>
    </citation>
    <scope>NUCLEOTIDE SEQUENCE</scope>
    <source>
        <strain evidence="1">M08but</strain>
    </source>
</reference>